<proteinExistence type="predicted"/>
<comment type="subcellular location">
    <subcellularLocation>
        <location evidence="1">Membrane</location>
        <topology evidence="1">Single-pass membrane protein</topology>
    </subcellularLocation>
</comment>
<organism evidence="7 9">
    <name type="scientific">Eragrostis curvula</name>
    <name type="common">weeping love grass</name>
    <dbReference type="NCBI Taxonomy" id="38414"/>
    <lineage>
        <taxon>Eukaryota</taxon>
        <taxon>Viridiplantae</taxon>
        <taxon>Streptophyta</taxon>
        <taxon>Embryophyta</taxon>
        <taxon>Tracheophyta</taxon>
        <taxon>Spermatophyta</taxon>
        <taxon>Magnoliopsida</taxon>
        <taxon>Liliopsida</taxon>
        <taxon>Poales</taxon>
        <taxon>Poaceae</taxon>
        <taxon>PACMAD clade</taxon>
        <taxon>Chloridoideae</taxon>
        <taxon>Eragrostideae</taxon>
        <taxon>Eragrostidinae</taxon>
        <taxon>Eragrostis</taxon>
    </lineage>
</organism>
<evidence type="ECO:0008006" key="10">
    <source>
        <dbReference type="Google" id="ProtNLM"/>
    </source>
</evidence>
<dbReference type="AlphaFoldDB" id="A0A5J9SJF6"/>
<evidence type="ECO:0000313" key="8">
    <source>
        <dbReference type="EMBL" id="TVU29340.1"/>
    </source>
</evidence>
<feature type="domain" description="C2" evidence="5">
    <location>
        <begin position="73"/>
        <end position="193"/>
    </location>
</feature>
<evidence type="ECO:0000256" key="3">
    <source>
        <dbReference type="ARBA" id="ARBA00022989"/>
    </source>
</evidence>
<feature type="non-terminal residue" evidence="7">
    <location>
        <position position="1"/>
    </location>
</feature>
<comment type="caution">
    <text evidence="7">The sequence shown here is derived from an EMBL/GenBank/DDBJ whole genome shotgun (WGS) entry which is preliminary data.</text>
</comment>
<protein>
    <recommendedName>
        <fullName evidence="10">C2 domain-containing protein</fullName>
    </recommendedName>
</protein>
<dbReference type="PROSITE" id="PS51778">
    <property type="entry name" value="VAST"/>
    <property type="match status" value="1"/>
</dbReference>
<dbReference type="SUPFAM" id="SSF49562">
    <property type="entry name" value="C2 domain (Calcium/lipid-binding domain, CaLB)"/>
    <property type="match status" value="1"/>
</dbReference>
<dbReference type="EMBL" id="RWGY01000757">
    <property type="protein sequence ID" value="TVT99119.1"/>
    <property type="molecule type" value="Genomic_DNA"/>
</dbReference>
<evidence type="ECO:0000256" key="4">
    <source>
        <dbReference type="ARBA" id="ARBA00023136"/>
    </source>
</evidence>
<keyword evidence="4" id="KW-0472">Membrane</keyword>
<accession>A0A5J9SJF6</accession>
<evidence type="ECO:0000259" key="6">
    <source>
        <dbReference type="PROSITE" id="PS51778"/>
    </source>
</evidence>
<dbReference type="SMART" id="SM00239">
    <property type="entry name" value="C2"/>
    <property type="match status" value="1"/>
</dbReference>
<dbReference type="EMBL" id="RWGY01000011">
    <property type="protein sequence ID" value="TVU29340.1"/>
    <property type="molecule type" value="Genomic_DNA"/>
</dbReference>
<dbReference type="PANTHER" id="PTHR47038">
    <property type="entry name" value="BAG-ASSOCIATED GRAM PROTEIN 1"/>
    <property type="match status" value="1"/>
</dbReference>
<dbReference type="OrthoDB" id="67700at2759"/>
<dbReference type="InterPro" id="IPR011993">
    <property type="entry name" value="PH-like_dom_sf"/>
</dbReference>
<dbReference type="InterPro" id="IPR035892">
    <property type="entry name" value="C2_domain_sf"/>
</dbReference>
<evidence type="ECO:0000313" key="7">
    <source>
        <dbReference type="EMBL" id="TVT99119.1"/>
    </source>
</evidence>
<keyword evidence="9" id="KW-1185">Reference proteome</keyword>
<dbReference type="PANTHER" id="PTHR47038:SF2">
    <property type="entry name" value="BAG-ASSOCIATED GRAM PROTEIN 1"/>
    <property type="match status" value="1"/>
</dbReference>
<evidence type="ECO:0000256" key="2">
    <source>
        <dbReference type="ARBA" id="ARBA00022692"/>
    </source>
</evidence>
<dbReference type="Gramene" id="TVU29340">
    <property type="protein sequence ID" value="TVU29340"/>
    <property type="gene ID" value="EJB05_20903"/>
</dbReference>
<reference evidence="7 9" key="1">
    <citation type="journal article" date="2019" name="Sci. Rep.">
        <title>A high-quality genome of Eragrostis curvula grass provides insights into Poaceae evolution and supports new strategies to enhance forage quality.</title>
        <authorList>
            <person name="Carballo J."/>
            <person name="Santos B.A.C.M."/>
            <person name="Zappacosta D."/>
            <person name="Garbus I."/>
            <person name="Selva J.P."/>
            <person name="Gallo C.A."/>
            <person name="Diaz A."/>
            <person name="Albertini E."/>
            <person name="Caccamo M."/>
            <person name="Echenique V."/>
        </authorList>
    </citation>
    <scope>NUCLEOTIDE SEQUENCE [LARGE SCALE GENOMIC DNA]</scope>
    <source>
        <strain evidence="9">cv. Victoria</strain>
        <tissue evidence="7">Leaf</tissue>
    </source>
</reference>
<evidence type="ECO:0000259" key="5">
    <source>
        <dbReference type="PROSITE" id="PS50004"/>
    </source>
</evidence>
<dbReference type="InterPro" id="IPR031968">
    <property type="entry name" value="VASt"/>
</dbReference>
<keyword evidence="3" id="KW-1133">Transmembrane helix</keyword>
<gene>
    <name evidence="8" type="ORF">EJB05_20903</name>
    <name evidence="7" type="ORF">EJB05_55528</name>
</gene>
<dbReference type="Gene3D" id="2.60.40.150">
    <property type="entry name" value="C2 domain"/>
    <property type="match status" value="1"/>
</dbReference>
<dbReference type="Pfam" id="PF16016">
    <property type="entry name" value="VASt"/>
    <property type="match status" value="1"/>
</dbReference>
<dbReference type="InterPro" id="IPR044655">
    <property type="entry name" value="BAGP1-like"/>
</dbReference>
<dbReference type="Gramene" id="TVT99119">
    <property type="protein sequence ID" value="TVT99119"/>
    <property type="gene ID" value="EJB05_55528"/>
</dbReference>
<feature type="domain" description="VASt" evidence="6">
    <location>
        <begin position="411"/>
        <end position="552"/>
    </location>
</feature>
<dbReference type="CDD" id="cd00030">
    <property type="entry name" value="C2"/>
    <property type="match status" value="1"/>
</dbReference>
<dbReference type="InterPro" id="IPR004182">
    <property type="entry name" value="GRAM"/>
</dbReference>
<sequence length="574" mass="63345">MGECLSWALGRLLPSLWEAEVAFSAAALLLAALVLYLLSDHHAAAPKAAGGRNSSASTPSSAAATWRRGGSCARGNAAADDEIVPCSPITGGHVIKLELLSAKYLIGANLSGASEPYAVISCGDQKRFSSMVPSQKNPLWGEEFNFVVEQLPVEVTIAIYDWDIACKCKVIGSVTIAVLSEDETGASWYELDSKFGQICLRLRSTKVFPASDSFVDECTGDESPRKMILKKQRQTMIEGIGPLQTIYKPAHDEIVHHSYSCALEKSFLHHGRMYISEWHLCFQSCVFSKQLNVIIPLQDIDEIKRSQHSLINPAITIFVHASAGGHGTPCSCSLHGRVKYMFTSFWNRNRTFRALESAIQNYQATFEAEKQVRAQLLLARGGNNVTNSKTISIKAAGKGIEKAVTFQPFINEHVLVDATSDTFPGTSEAFFGAILGDNSTFFQQYRDGRKDTDLKMSKWCASEEYGGRVRKVTFRSLCHSPLCPPDTAEFYLIPWLQIHCRWSLRTTSSSTCQVDIKIGVNMKKWCILQSKIKSGATDEYRREVCKILKAACNFFLKLESNSQSSDDIVVASSP</sequence>
<dbReference type="SMART" id="SM00568">
    <property type="entry name" value="GRAM"/>
    <property type="match status" value="1"/>
</dbReference>
<dbReference type="PROSITE" id="PS50004">
    <property type="entry name" value="C2"/>
    <property type="match status" value="1"/>
</dbReference>
<dbReference type="Gene3D" id="2.30.29.30">
    <property type="entry name" value="Pleckstrin-homology domain (PH domain)/Phosphotyrosine-binding domain (PTB)"/>
    <property type="match status" value="1"/>
</dbReference>
<dbReference type="Pfam" id="PF02893">
    <property type="entry name" value="GRAM"/>
    <property type="match status" value="1"/>
</dbReference>
<name>A0A5J9SJF6_9POAL</name>
<evidence type="ECO:0000313" key="9">
    <source>
        <dbReference type="Proteomes" id="UP000324897"/>
    </source>
</evidence>
<dbReference type="GO" id="GO:0016020">
    <property type="term" value="C:membrane"/>
    <property type="evidence" value="ECO:0007669"/>
    <property type="project" value="UniProtKB-SubCell"/>
</dbReference>
<keyword evidence="2" id="KW-0812">Transmembrane</keyword>
<evidence type="ECO:0000256" key="1">
    <source>
        <dbReference type="ARBA" id="ARBA00004167"/>
    </source>
</evidence>
<dbReference type="Pfam" id="PF00168">
    <property type="entry name" value="C2"/>
    <property type="match status" value="1"/>
</dbReference>
<dbReference type="Proteomes" id="UP000324897">
    <property type="component" value="Chromosome 1"/>
</dbReference>
<dbReference type="InterPro" id="IPR000008">
    <property type="entry name" value="C2_dom"/>
</dbReference>